<keyword evidence="1" id="KW-0678">Repressor</keyword>
<dbReference type="PANTHER" id="PTHR30204:SF69">
    <property type="entry name" value="MERR-FAMILY TRANSCRIPTIONAL REGULATOR"/>
    <property type="match status" value="1"/>
</dbReference>
<gene>
    <name evidence="7" type="ORF">LCGC14_2398370</name>
</gene>
<evidence type="ECO:0000256" key="1">
    <source>
        <dbReference type="ARBA" id="ARBA00022491"/>
    </source>
</evidence>
<evidence type="ECO:0000256" key="2">
    <source>
        <dbReference type="ARBA" id="ARBA00023015"/>
    </source>
</evidence>
<evidence type="ECO:0000259" key="6">
    <source>
        <dbReference type="PROSITE" id="PS50937"/>
    </source>
</evidence>
<dbReference type="Pfam" id="PF13411">
    <property type="entry name" value="MerR_1"/>
    <property type="match status" value="1"/>
</dbReference>
<accession>A0A0F9CI52</accession>
<dbReference type="GO" id="GO:0003677">
    <property type="term" value="F:DNA binding"/>
    <property type="evidence" value="ECO:0007669"/>
    <property type="project" value="UniProtKB-KW"/>
</dbReference>
<dbReference type="InterPro" id="IPR009061">
    <property type="entry name" value="DNA-bd_dom_put_sf"/>
</dbReference>
<evidence type="ECO:0000256" key="3">
    <source>
        <dbReference type="ARBA" id="ARBA00023125"/>
    </source>
</evidence>
<feature type="coiled-coil region" evidence="5">
    <location>
        <begin position="113"/>
        <end position="150"/>
    </location>
</feature>
<dbReference type="SMART" id="SM00422">
    <property type="entry name" value="HTH_MERR"/>
    <property type="match status" value="1"/>
</dbReference>
<dbReference type="InterPro" id="IPR047057">
    <property type="entry name" value="MerR_fam"/>
</dbReference>
<keyword evidence="3" id="KW-0238">DNA-binding</keyword>
<dbReference type="InterPro" id="IPR000551">
    <property type="entry name" value="MerR-type_HTH_dom"/>
</dbReference>
<keyword evidence="2" id="KW-0805">Transcription regulation</keyword>
<dbReference type="Gene3D" id="1.10.1660.10">
    <property type="match status" value="1"/>
</dbReference>
<protein>
    <recommendedName>
        <fullName evidence="6">HTH merR-type domain-containing protein</fullName>
    </recommendedName>
</protein>
<keyword evidence="5" id="KW-0175">Coiled coil</keyword>
<organism evidence="7">
    <name type="scientific">marine sediment metagenome</name>
    <dbReference type="NCBI Taxonomy" id="412755"/>
    <lineage>
        <taxon>unclassified sequences</taxon>
        <taxon>metagenomes</taxon>
        <taxon>ecological metagenomes</taxon>
    </lineage>
</organism>
<feature type="domain" description="HTH merR-type" evidence="6">
    <location>
        <begin position="8"/>
        <end position="78"/>
    </location>
</feature>
<sequence>MSDTSEAYLQIGEVAERTGVTQRTLRFYEEKGLLPSPTRMDGGFRLYSEDDVTRVEHIRRLQNLLGVTLAEIKEMVEAEEMLQELRAQYRPDWDASEKKRQLQKAIEVVTHQHDIVSQKAEQMSEMKAQLEERLRTFARWMTELEQLERKAPVA</sequence>
<comment type="caution">
    <text evidence="7">The sequence shown here is derived from an EMBL/GenBank/DDBJ whole genome shotgun (WGS) entry which is preliminary data.</text>
</comment>
<keyword evidence="4" id="KW-0804">Transcription</keyword>
<dbReference type="GO" id="GO:0003700">
    <property type="term" value="F:DNA-binding transcription factor activity"/>
    <property type="evidence" value="ECO:0007669"/>
    <property type="project" value="InterPro"/>
</dbReference>
<dbReference type="PANTHER" id="PTHR30204">
    <property type="entry name" value="REDOX-CYCLING DRUG-SENSING TRANSCRIPTIONAL ACTIVATOR SOXR"/>
    <property type="match status" value="1"/>
</dbReference>
<name>A0A0F9CI52_9ZZZZ</name>
<evidence type="ECO:0000256" key="4">
    <source>
        <dbReference type="ARBA" id="ARBA00023163"/>
    </source>
</evidence>
<dbReference type="PROSITE" id="PS00552">
    <property type="entry name" value="HTH_MERR_1"/>
    <property type="match status" value="1"/>
</dbReference>
<dbReference type="SUPFAM" id="SSF46955">
    <property type="entry name" value="Putative DNA-binding domain"/>
    <property type="match status" value="1"/>
</dbReference>
<reference evidence="7" key="1">
    <citation type="journal article" date="2015" name="Nature">
        <title>Complex archaea that bridge the gap between prokaryotes and eukaryotes.</title>
        <authorList>
            <person name="Spang A."/>
            <person name="Saw J.H."/>
            <person name="Jorgensen S.L."/>
            <person name="Zaremba-Niedzwiedzka K."/>
            <person name="Martijn J."/>
            <person name="Lind A.E."/>
            <person name="van Eijk R."/>
            <person name="Schleper C."/>
            <person name="Guy L."/>
            <person name="Ettema T.J."/>
        </authorList>
    </citation>
    <scope>NUCLEOTIDE SEQUENCE</scope>
</reference>
<evidence type="ECO:0000313" key="7">
    <source>
        <dbReference type="EMBL" id="KKL26132.1"/>
    </source>
</evidence>
<dbReference type="PROSITE" id="PS50937">
    <property type="entry name" value="HTH_MERR_2"/>
    <property type="match status" value="1"/>
</dbReference>
<dbReference type="EMBL" id="LAZR01035948">
    <property type="protein sequence ID" value="KKL26132.1"/>
    <property type="molecule type" value="Genomic_DNA"/>
</dbReference>
<dbReference type="AlphaFoldDB" id="A0A0F9CI52"/>
<dbReference type="PRINTS" id="PR00040">
    <property type="entry name" value="HTHMERR"/>
</dbReference>
<proteinExistence type="predicted"/>
<evidence type="ECO:0000256" key="5">
    <source>
        <dbReference type="SAM" id="Coils"/>
    </source>
</evidence>